<evidence type="ECO:0000256" key="3">
    <source>
        <dbReference type="ARBA" id="ARBA00007811"/>
    </source>
</evidence>
<keyword evidence="7 13" id="KW-1133">Transmembrane helix</keyword>
<dbReference type="InterPro" id="IPR007482">
    <property type="entry name" value="Tyr_Pase-like_PTPLA"/>
</dbReference>
<evidence type="ECO:0000313" key="14">
    <source>
        <dbReference type="Proteomes" id="UP000095283"/>
    </source>
</evidence>
<evidence type="ECO:0000313" key="15">
    <source>
        <dbReference type="WBParaSite" id="Hba_12880"/>
    </source>
</evidence>
<sequence>MTVTYTLEVSRAKFWGFPKLLARWRGSIYRLMYREMICFLCAYYLIMLLYRQFLNDHLKSSFELLAVYCREFTSVVPITFVMGFYVSFVVGRWWQQYMSIPWPDRLCIQVSAYVQGTDERSRLIRRALARYLNLMAILTFQNTSTVIKRRFPTTAHLVDAGILTQEEKEDMESTETQHGVWLVDNIMDCMEFRSQCGMVWSYDWISVPLVYTQDASSISGHVIDYYLPVFTIFQFFFYVGWLKVAESMICPFGEDEDDFDLNCELGIIDRNLQVSLLIVDAMHKKYPSLSRDLFWGSAEAELPYTQAAAKFKCEPFVGSTSAMNIPYHEAEWEVEQMPPITEEDDSRVKGMRDIIEGEEDADEESLGSRGFEKGHQRGLGALLLGFSRQTLSSRFGSRKSLNSCTGKSVACAVRSSSATGKRSLIDRHLIRVLSTGKMNNSESNGEYCDSAFSVNGMSSLNEVDKSGVSSANLADRVSDIAEFVYRTRHLLAEQGSSAFQFVGDSIMKPSQLYLISYNVVMVFGYTFFIVLYPLGVTGELLTLTSSLPEVAEKKYFTFEMPNAVNMGISFWWILVVSALFYIPGLLTLHMIYTVLVLYLKHATPYSSYRISPIISPHVCSKKKGSQH</sequence>
<evidence type="ECO:0000256" key="8">
    <source>
        <dbReference type="ARBA" id="ARBA00023098"/>
    </source>
</evidence>
<dbReference type="GO" id="GO:0005886">
    <property type="term" value="C:plasma membrane"/>
    <property type="evidence" value="ECO:0007669"/>
    <property type="project" value="UniProtKB-SubCell"/>
</dbReference>
<keyword evidence="13" id="KW-0868">Chloride</keyword>
<keyword evidence="5 13" id="KW-0812">Transmembrane</keyword>
<keyword evidence="13" id="KW-0406">Ion transport</keyword>
<feature type="transmembrane region" description="Helical" evidence="13">
    <location>
        <begin position="74"/>
        <end position="94"/>
    </location>
</feature>
<evidence type="ECO:0000256" key="13">
    <source>
        <dbReference type="RuleBase" id="RU363126"/>
    </source>
</evidence>
<evidence type="ECO:0000256" key="5">
    <source>
        <dbReference type="ARBA" id="ARBA00022692"/>
    </source>
</evidence>
<evidence type="ECO:0000256" key="2">
    <source>
        <dbReference type="ARBA" id="ARBA00005194"/>
    </source>
</evidence>
<comment type="pathway">
    <text evidence="2">Lipid metabolism; fatty acid biosynthesis.</text>
</comment>
<dbReference type="GO" id="GO:0006633">
    <property type="term" value="P:fatty acid biosynthetic process"/>
    <property type="evidence" value="ECO:0007669"/>
    <property type="project" value="UniProtKB-UniPathway"/>
</dbReference>
<evidence type="ECO:0000256" key="10">
    <source>
        <dbReference type="ARBA" id="ARBA00023160"/>
    </source>
</evidence>
<keyword evidence="4" id="KW-0444">Lipid biosynthesis</keyword>
<reference evidence="15" key="1">
    <citation type="submission" date="2016-11" db="UniProtKB">
        <authorList>
            <consortium name="WormBaseParasite"/>
        </authorList>
    </citation>
    <scope>IDENTIFICATION</scope>
</reference>
<dbReference type="AlphaFoldDB" id="A0A1I7X5Y3"/>
<keyword evidence="8" id="KW-0443">Lipid metabolism</keyword>
<comment type="similarity">
    <text evidence="3">Belongs to the very long-chain fatty acids dehydratase HACD family.</text>
</comment>
<keyword evidence="9 13" id="KW-0472">Membrane</keyword>
<keyword evidence="14" id="KW-1185">Reference proteome</keyword>
<accession>A0A1I7X5Y3</accession>
<comment type="similarity">
    <text evidence="12 13">Belongs to the anion channel-forming bestrophin (TC 1.A.46) family. Calcium-sensitive chloride channel subfamily.</text>
</comment>
<dbReference type="GO" id="GO:0005254">
    <property type="term" value="F:chloride channel activity"/>
    <property type="evidence" value="ECO:0007669"/>
    <property type="project" value="UniProtKB-KW"/>
</dbReference>
<dbReference type="PANTHER" id="PTHR10736">
    <property type="entry name" value="BESTROPHIN"/>
    <property type="match status" value="1"/>
</dbReference>
<dbReference type="WBParaSite" id="Hba_12880">
    <property type="protein sequence ID" value="Hba_12880"/>
    <property type="gene ID" value="Hba_12880"/>
</dbReference>
<evidence type="ECO:0000256" key="4">
    <source>
        <dbReference type="ARBA" id="ARBA00022516"/>
    </source>
</evidence>
<evidence type="ECO:0000256" key="7">
    <source>
        <dbReference type="ARBA" id="ARBA00022989"/>
    </source>
</evidence>
<keyword evidence="13" id="KW-0813">Transport</keyword>
<keyword evidence="13" id="KW-0407">Ion channel</keyword>
<feature type="transmembrane region" description="Helical" evidence="13">
    <location>
        <begin position="512"/>
        <end position="534"/>
    </location>
</feature>
<comment type="function">
    <text evidence="13">Forms chloride channels.</text>
</comment>
<dbReference type="Pfam" id="PF01062">
    <property type="entry name" value="Bestrophin"/>
    <property type="match status" value="3"/>
</dbReference>
<evidence type="ECO:0000256" key="1">
    <source>
        <dbReference type="ARBA" id="ARBA00004141"/>
    </source>
</evidence>
<dbReference type="Pfam" id="PF04387">
    <property type="entry name" value="PTPLA"/>
    <property type="match status" value="1"/>
</dbReference>
<dbReference type="InterPro" id="IPR000615">
    <property type="entry name" value="Bestrophin"/>
</dbReference>
<keyword evidence="10" id="KW-0275">Fatty acid biosynthesis</keyword>
<evidence type="ECO:0000256" key="6">
    <source>
        <dbReference type="ARBA" id="ARBA00022832"/>
    </source>
</evidence>
<proteinExistence type="inferred from homology"/>
<dbReference type="Proteomes" id="UP000095283">
    <property type="component" value="Unplaced"/>
</dbReference>
<organism evidence="14 15">
    <name type="scientific">Heterorhabditis bacteriophora</name>
    <name type="common">Entomopathogenic nematode worm</name>
    <dbReference type="NCBI Taxonomy" id="37862"/>
    <lineage>
        <taxon>Eukaryota</taxon>
        <taxon>Metazoa</taxon>
        <taxon>Ecdysozoa</taxon>
        <taxon>Nematoda</taxon>
        <taxon>Chromadorea</taxon>
        <taxon>Rhabditida</taxon>
        <taxon>Rhabditina</taxon>
        <taxon>Rhabditomorpha</taxon>
        <taxon>Strongyloidea</taxon>
        <taxon>Heterorhabditidae</taxon>
        <taxon>Heterorhabditis</taxon>
    </lineage>
</organism>
<keyword evidence="13" id="KW-1003">Cell membrane</keyword>
<feature type="transmembrane region" description="Helical" evidence="13">
    <location>
        <begin position="31"/>
        <end position="54"/>
    </location>
</feature>
<dbReference type="GO" id="GO:0016829">
    <property type="term" value="F:lyase activity"/>
    <property type="evidence" value="ECO:0007669"/>
    <property type="project" value="UniProtKB-KW"/>
</dbReference>
<keyword evidence="6" id="KW-0276">Fatty acid metabolism</keyword>
<dbReference type="GO" id="GO:0034707">
    <property type="term" value="C:chloride channel complex"/>
    <property type="evidence" value="ECO:0007669"/>
    <property type="project" value="UniProtKB-KW"/>
</dbReference>
<keyword evidence="11" id="KW-0456">Lyase</keyword>
<dbReference type="InterPro" id="IPR021134">
    <property type="entry name" value="Bestrophin-like"/>
</dbReference>
<keyword evidence="13" id="KW-0869">Chloride channel</keyword>
<protein>
    <recommendedName>
        <fullName evidence="13">Bestrophin homolog</fullName>
    </recommendedName>
</protein>
<evidence type="ECO:0000256" key="9">
    <source>
        <dbReference type="ARBA" id="ARBA00023136"/>
    </source>
</evidence>
<evidence type="ECO:0000256" key="12">
    <source>
        <dbReference type="ARBA" id="ARBA00034769"/>
    </source>
</evidence>
<comment type="subcellular location">
    <subcellularLocation>
        <location evidence="13">Cell membrane</location>
        <topology evidence="13">Multi-pass membrane protein</topology>
    </subcellularLocation>
    <subcellularLocation>
        <location evidence="1">Membrane</location>
        <topology evidence="1">Multi-pass membrane protein</topology>
    </subcellularLocation>
</comment>
<evidence type="ECO:0000256" key="11">
    <source>
        <dbReference type="ARBA" id="ARBA00023239"/>
    </source>
</evidence>
<dbReference type="UniPathway" id="UPA00094"/>
<dbReference type="PANTHER" id="PTHR10736:SF0">
    <property type="entry name" value="BESTROPHIN HOMOLOG"/>
    <property type="match status" value="1"/>
</dbReference>
<name>A0A1I7X5Y3_HETBA</name>
<feature type="transmembrane region" description="Helical" evidence="13">
    <location>
        <begin position="570"/>
        <end position="599"/>
    </location>
</feature>